<gene>
    <name evidence="2" type="ORF">K431DRAFT_289955</name>
</gene>
<feature type="region of interest" description="Disordered" evidence="1">
    <location>
        <begin position="339"/>
        <end position="442"/>
    </location>
</feature>
<name>A0A9P4QIB4_9PEZI</name>
<protein>
    <recommendedName>
        <fullName evidence="4">Potassium channel tetramerisation-type BTB domain-containing protein</fullName>
    </recommendedName>
</protein>
<feature type="compositionally biased region" description="Polar residues" evidence="1">
    <location>
        <begin position="185"/>
        <end position="204"/>
    </location>
</feature>
<feature type="compositionally biased region" description="Polar residues" evidence="1">
    <location>
        <begin position="677"/>
        <end position="689"/>
    </location>
</feature>
<dbReference type="EMBL" id="MU003765">
    <property type="protein sequence ID" value="KAF2726083.1"/>
    <property type="molecule type" value="Genomic_DNA"/>
</dbReference>
<evidence type="ECO:0008006" key="4">
    <source>
        <dbReference type="Google" id="ProtNLM"/>
    </source>
</evidence>
<dbReference type="SUPFAM" id="SSF54695">
    <property type="entry name" value="POZ domain"/>
    <property type="match status" value="1"/>
</dbReference>
<evidence type="ECO:0000256" key="1">
    <source>
        <dbReference type="SAM" id="MobiDB-lite"/>
    </source>
</evidence>
<sequence>MPAGPGRRKDGDYCVPGRIYNTGVRTSTVFKARKARHSTAQHSTAQCTRPDQTRPYHTIPHHSATPHVPTQAQVVRLRIPAILMIYSTAAQPSAAGQGVSRASSPSFLLILSRCTGAKPLLLGRSISAHPKRQARAWQQPVGCQLQYSLPTLTGSMPDKAFSRNRNLADTSQIVQNRSAKPEHNSGVSSRANRLSKPDASSKNVATVAGSQRPAVFHTDDLESTVGAADSFPSAIAHSHYGEPTQDPLHIPTDGSASGRPGDNTIWDWKAPDDPSIDQDNYFYEPQGELLHEEQQQSQQEFIIPQPVFSSGVNWRAGTSPLTATSEAGFGVPGRLGGATTSAAGLKRKSTSDKDSVGAFRKTDPKRMSIRMEDSPDEPPSPTDTRPSAAPARSQSIAEASSTGRRRSNTESRPVVTEAGSGHTFQQGPTGRSRSTTDPTGVPILPARKVFPIQIGDRLFRLSGASISSDGPSYFTQFFEEQLRQSQGAQNVRTLYIDRDPATFEDIALHLQGYHVEPKDGKHFVKLFADAQFFSLPRLTNQLYTSTIYIRIGDGEFQIPRDLFNGPGDSPNYFSLGFSVFFSTPSDAFPGLSQRSLLRPPSLLPPNLLHFLKGYPVEIRSEDHRQELLRDARYFHLKGLEQRLIPCSISYNLARQRSEIAIRIDDIRQSGISFVPDNINNNSSTTQSGVESPAPSASSSAPVQPNTPGWIHYQRPYVDSESHSLVMEISGEECTFVSIAPPQPNVSARIGRATFRRQMLSRITSLFTVIANKMNLPVTQPLGVIMMERGAGVSSLPVSPGNTGLSDEKVKIRIGTDADVTVDGKPWSMSDDEDDDEDESSMDVDPAEASSRYAKKRKRRQGDEEEGEEWVVKRSQWRLRVQPGASQSGSKSGMEVILGAVKIEAFSSERQRNVDRGFLTK</sequence>
<dbReference type="Gene3D" id="3.30.710.10">
    <property type="entry name" value="Potassium Channel Kv1.1, Chain A"/>
    <property type="match status" value="1"/>
</dbReference>
<feature type="region of interest" description="Disordered" evidence="1">
    <location>
        <begin position="675"/>
        <end position="706"/>
    </location>
</feature>
<dbReference type="PANTHER" id="PTHR31758:SF2">
    <property type="entry name" value="BTB_POZ DOMAIN-CONTAINING PROTEIN YLR108C"/>
    <property type="match status" value="1"/>
</dbReference>
<keyword evidence="3" id="KW-1185">Reference proteome</keyword>
<feature type="region of interest" description="Disordered" evidence="1">
    <location>
        <begin position="172"/>
        <end position="213"/>
    </location>
</feature>
<organism evidence="2 3">
    <name type="scientific">Polychaeton citri CBS 116435</name>
    <dbReference type="NCBI Taxonomy" id="1314669"/>
    <lineage>
        <taxon>Eukaryota</taxon>
        <taxon>Fungi</taxon>
        <taxon>Dikarya</taxon>
        <taxon>Ascomycota</taxon>
        <taxon>Pezizomycotina</taxon>
        <taxon>Dothideomycetes</taxon>
        <taxon>Dothideomycetidae</taxon>
        <taxon>Capnodiales</taxon>
        <taxon>Capnodiaceae</taxon>
        <taxon>Polychaeton</taxon>
    </lineage>
</organism>
<evidence type="ECO:0000313" key="2">
    <source>
        <dbReference type="EMBL" id="KAF2726083.1"/>
    </source>
</evidence>
<proteinExistence type="predicted"/>
<feature type="compositionally biased region" description="Acidic residues" evidence="1">
    <location>
        <begin position="829"/>
        <end position="845"/>
    </location>
</feature>
<dbReference type="OrthoDB" id="2414723at2759"/>
<dbReference type="PANTHER" id="PTHR31758">
    <property type="entry name" value="BTB/POZ DOMAIN-CONTAINING PROTEIN YLR108C"/>
    <property type="match status" value="1"/>
</dbReference>
<accession>A0A9P4QIB4</accession>
<reference evidence="2" key="1">
    <citation type="journal article" date="2020" name="Stud. Mycol.">
        <title>101 Dothideomycetes genomes: a test case for predicting lifestyles and emergence of pathogens.</title>
        <authorList>
            <person name="Haridas S."/>
            <person name="Albert R."/>
            <person name="Binder M."/>
            <person name="Bloem J."/>
            <person name="Labutti K."/>
            <person name="Salamov A."/>
            <person name="Andreopoulos B."/>
            <person name="Baker S."/>
            <person name="Barry K."/>
            <person name="Bills G."/>
            <person name="Bluhm B."/>
            <person name="Cannon C."/>
            <person name="Castanera R."/>
            <person name="Culley D."/>
            <person name="Daum C."/>
            <person name="Ezra D."/>
            <person name="Gonzalez J."/>
            <person name="Henrissat B."/>
            <person name="Kuo A."/>
            <person name="Liang C."/>
            <person name="Lipzen A."/>
            <person name="Lutzoni F."/>
            <person name="Magnuson J."/>
            <person name="Mondo S."/>
            <person name="Nolan M."/>
            <person name="Ohm R."/>
            <person name="Pangilinan J."/>
            <person name="Park H.-J."/>
            <person name="Ramirez L."/>
            <person name="Alfaro M."/>
            <person name="Sun H."/>
            <person name="Tritt A."/>
            <person name="Yoshinaga Y."/>
            <person name="Zwiers L.-H."/>
            <person name="Turgeon B."/>
            <person name="Goodwin S."/>
            <person name="Spatafora J."/>
            <person name="Crous P."/>
            <person name="Grigoriev I."/>
        </authorList>
    </citation>
    <scope>NUCLEOTIDE SEQUENCE</scope>
    <source>
        <strain evidence="2">CBS 116435</strain>
    </source>
</reference>
<feature type="region of interest" description="Disordered" evidence="1">
    <location>
        <begin position="236"/>
        <end position="263"/>
    </location>
</feature>
<evidence type="ECO:0000313" key="3">
    <source>
        <dbReference type="Proteomes" id="UP000799441"/>
    </source>
</evidence>
<dbReference type="Proteomes" id="UP000799441">
    <property type="component" value="Unassembled WGS sequence"/>
</dbReference>
<feature type="region of interest" description="Disordered" evidence="1">
    <location>
        <begin position="820"/>
        <end position="874"/>
    </location>
</feature>
<dbReference type="AlphaFoldDB" id="A0A9P4QIB4"/>
<comment type="caution">
    <text evidence="2">The sequence shown here is derived from an EMBL/GenBank/DDBJ whole genome shotgun (WGS) entry which is preliminary data.</text>
</comment>
<feature type="compositionally biased region" description="Polar residues" evidence="1">
    <location>
        <begin position="422"/>
        <end position="438"/>
    </location>
</feature>
<dbReference type="InterPro" id="IPR011333">
    <property type="entry name" value="SKP1/BTB/POZ_sf"/>
</dbReference>
<feature type="compositionally biased region" description="Low complexity" evidence="1">
    <location>
        <begin position="691"/>
        <end position="701"/>
    </location>
</feature>
<feature type="compositionally biased region" description="Polar residues" evidence="1">
    <location>
        <begin position="392"/>
        <end position="402"/>
    </location>
</feature>
<feature type="compositionally biased region" description="Basic and acidic residues" evidence="1">
    <location>
        <begin position="349"/>
        <end position="373"/>
    </location>
</feature>